<feature type="active site" description="Charge relay system" evidence="5">
    <location>
        <position position="133"/>
    </location>
</feature>
<organism evidence="9">
    <name type="scientific">uncultured gamma proteobacterium HF4000_19M20</name>
    <dbReference type="NCBI Taxonomy" id="710987"/>
    <lineage>
        <taxon>Bacteria</taxon>
        <taxon>Pseudomonadati</taxon>
        <taxon>Pseudomonadota</taxon>
        <taxon>Gammaproteobacteria</taxon>
        <taxon>environmental samples</taxon>
    </lineage>
</organism>
<feature type="transmembrane region" description="Helical" evidence="7">
    <location>
        <begin position="52"/>
        <end position="72"/>
    </location>
</feature>
<evidence type="ECO:0000256" key="2">
    <source>
        <dbReference type="ARBA" id="ARBA00022729"/>
    </source>
</evidence>
<sequence>MKKINQNYLKSVSAIADIYSAAMSLSNYQTNNKNHFEKTHNLFQGIRIKRNILILFSILVSVVFLYSCGGGGGNSSPSPTAQGGIVAPPPPTSDAPSFETNEYLNQYGLGLINSSAAYARGATGQGMLIGVTDSGLDTTHKEFSMSKVASGSYLSYSNYTPTTDDKRHGTVVAAIAAGLKDDEGIHGVAYDSKVFFVAIQLSSPPPDYDPIDLGDETGAGAPDYSVIDNFFDELFDMFKSNGVGIVNNSYGWSGNINDYNEVQLRNAFPKTIAAMAQAGVLDYDKTIFVWSAGNAGSYADEGADYSSPEVIPGMAYLISELQGTTAAVVSVDENGVISDFSNRCGVSKDYCIAAPGEDIRIAYVTSLYDSGIFESTEACVADNSCYATGSGTSFAAPHVSGGLALLYQFFDAQLGNTEILQRLFTTANKSEIYADSDIYGQGLMDLGAATSAVGQTSIATINSLKQFTFPTSSTSISFLGRIIGDGISKNLDRRFIVIDELGAPFYRNLASTSVNALPSLEQLTYRYTNPSLRVKEIDREISTNTFMTVGIKTLNFGENNFSPSLWAKDEEKLDYFALKKYLSNSSYYFIGQGINPSLFFGKDSTRRNIHNFFGRSENSLSPFLNFANDGTFFGGGKSISNGSSFSGAFFTGKHPDLLYFPRHNPTNSGLVFEYNKKMENKDISFQTGVLKESSAMLGSSFTGAYGSLSDALTYFSGIDTSFNVRDVHFQGSYFYGVTNTDLKKTGLIKDVSNLSSSAFNLGFYTNRVFNEGDRFGFRISQPLRLEKGNISLSLPVRRTVYREVLFDSFVSDLEPSGRQIDVEFIYSTPLKNGTIKSRFGVSKDQGNVSRKDLQPFFETTWEFLVF</sequence>
<keyword evidence="2" id="KW-0732">Signal</keyword>
<dbReference type="EMBL" id="GU474891">
    <property type="protein sequence ID" value="ADI18527.1"/>
    <property type="molecule type" value="Genomic_DNA"/>
</dbReference>
<keyword evidence="4 5" id="KW-0720">Serine protease</keyword>
<dbReference type="InterPro" id="IPR036852">
    <property type="entry name" value="Peptidase_S8/S53_dom_sf"/>
</dbReference>
<accession>E0XVT6</accession>
<name>E0XVT6_9GAMM</name>
<dbReference type="SUPFAM" id="SSF52743">
    <property type="entry name" value="Subtilisin-like"/>
    <property type="match status" value="1"/>
</dbReference>
<dbReference type="PROSITE" id="PS00138">
    <property type="entry name" value="SUBTILASE_SER"/>
    <property type="match status" value="1"/>
</dbReference>
<evidence type="ECO:0000256" key="7">
    <source>
        <dbReference type="SAM" id="Phobius"/>
    </source>
</evidence>
<feature type="region of interest" description="Disordered" evidence="6">
    <location>
        <begin position="76"/>
        <end position="98"/>
    </location>
</feature>
<evidence type="ECO:0000259" key="8">
    <source>
        <dbReference type="Pfam" id="PF00082"/>
    </source>
</evidence>
<dbReference type="Gene3D" id="3.40.50.200">
    <property type="entry name" value="Peptidase S8/S53 domain"/>
    <property type="match status" value="1"/>
</dbReference>
<dbReference type="InterPro" id="IPR000209">
    <property type="entry name" value="Peptidase_S8/S53_dom"/>
</dbReference>
<evidence type="ECO:0000256" key="1">
    <source>
        <dbReference type="ARBA" id="ARBA00022670"/>
    </source>
</evidence>
<dbReference type="GO" id="GO:0016485">
    <property type="term" value="P:protein processing"/>
    <property type="evidence" value="ECO:0007669"/>
    <property type="project" value="TreeGrafter"/>
</dbReference>
<dbReference type="PRINTS" id="PR00723">
    <property type="entry name" value="SUBTILISIN"/>
</dbReference>
<reference evidence="9" key="1">
    <citation type="journal article" date="2011" name="Environ. Microbiol.">
        <title>Time-series analyses of Monterey Bay coastal microbial picoplankton using a 'genome proxy' microarray.</title>
        <authorList>
            <person name="Rich V.I."/>
            <person name="Pham V.D."/>
            <person name="Eppley J."/>
            <person name="Shi Y."/>
            <person name="DeLong E.F."/>
        </authorList>
    </citation>
    <scope>NUCLEOTIDE SEQUENCE</scope>
</reference>
<comment type="similarity">
    <text evidence="5">Belongs to the peptidase S8 family.</text>
</comment>
<dbReference type="Pfam" id="PF00082">
    <property type="entry name" value="Peptidase_S8"/>
    <property type="match status" value="1"/>
</dbReference>
<keyword evidence="3 5" id="KW-0378">Hydrolase</keyword>
<dbReference type="PANTHER" id="PTHR42884">
    <property type="entry name" value="PROPROTEIN CONVERTASE SUBTILISIN/KEXIN-RELATED"/>
    <property type="match status" value="1"/>
</dbReference>
<evidence type="ECO:0000256" key="3">
    <source>
        <dbReference type="ARBA" id="ARBA00022801"/>
    </source>
</evidence>
<feature type="domain" description="Peptidase S8/S53" evidence="8">
    <location>
        <begin position="124"/>
        <end position="442"/>
    </location>
</feature>
<evidence type="ECO:0000313" key="9">
    <source>
        <dbReference type="EMBL" id="ADI18527.1"/>
    </source>
</evidence>
<keyword evidence="7" id="KW-0472">Membrane</keyword>
<dbReference type="AlphaFoldDB" id="E0XVT6"/>
<dbReference type="GO" id="GO:0004252">
    <property type="term" value="F:serine-type endopeptidase activity"/>
    <property type="evidence" value="ECO:0007669"/>
    <property type="project" value="UniProtKB-UniRule"/>
</dbReference>
<proteinExistence type="inferred from homology"/>
<dbReference type="InterPro" id="IPR023828">
    <property type="entry name" value="Peptidase_S8_Ser-AS"/>
</dbReference>
<feature type="active site" description="Charge relay system" evidence="5">
    <location>
        <position position="168"/>
    </location>
</feature>
<dbReference type="InterPro" id="IPR015500">
    <property type="entry name" value="Peptidase_S8_subtilisin-rel"/>
</dbReference>
<keyword evidence="1 5" id="KW-0645">Protease</keyword>
<feature type="active site" description="Charge relay system" evidence="5">
    <location>
        <position position="393"/>
    </location>
</feature>
<evidence type="ECO:0000256" key="4">
    <source>
        <dbReference type="ARBA" id="ARBA00022825"/>
    </source>
</evidence>
<dbReference type="GO" id="GO:0016020">
    <property type="term" value="C:membrane"/>
    <property type="evidence" value="ECO:0007669"/>
    <property type="project" value="TreeGrafter"/>
</dbReference>
<dbReference type="InterPro" id="IPR034061">
    <property type="entry name" value="Peptidases_S8_Autotransporter"/>
</dbReference>
<evidence type="ECO:0000256" key="5">
    <source>
        <dbReference type="PROSITE-ProRule" id="PRU01240"/>
    </source>
</evidence>
<dbReference type="CDD" id="cd04848">
    <property type="entry name" value="Peptidases_S8_Autotransporter_serine_protease_like"/>
    <property type="match status" value="1"/>
</dbReference>
<dbReference type="PROSITE" id="PS51892">
    <property type="entry name" value="SUBTILASE"/>
    <property type="match status" value="1"/>
</dbReference>
<evidence type="ECO:0000256" key="6">
    <source>
        <dbReference type="SAM" id="MobiDB-lite"/>
    </source>
</evidence>
<protein>
    <submittedName>
        <fullName evidence="9">Subtilisin-like serine proteases</fullName>
    </submittedName>
</protein>
<keyword evidence="7" id="KW-0812">Transmembrane</keyword>
<keyword evidence="7" id="KW-1133">Transmembrane helix</keyword>
<dbReference type="PANTHER" id="PTHR42884:SF14">
    <property type="entry name" value="NEUROENDOCRINE CONVERTASE 1"/>
    <property type="match status" value="1"/>
</dbReference>